<protein>
    <submittedName>
        <fullName evidence="5">Transcriptional regulator</fullName>
    </submittedName>
</protein>
<evidence type="ECO:0000313" key="5">
    <source>
        <dbReference type="EMBL" id="ACV21701.1"/>
    </source>
</evidence>
<keyword evidence="3" id="KW-0804">Transcription</keyword>
<dbReference type="KEGG" id="shi:Shel_06420"/>
<evidence type="ECO:0000259" key="4">
    <source>
        <dbReference type="PROSITE" id="PS50995"/>
    </source>
</evidence>
<gene>
    <name evidence="5" type="ordered locus">Shel_06420</name>
</gene>
<dbReference type="RefSeq" id="WP_012797806.1">
    <property type="nucleotide sequence ID" value="NC_013165.1"/>
</dbReference>
<name>C7N3W0_SLAHD</name>
<dbReference type="InterPro" id="IPR000835">
    <property type="entry name" value="HTH_MarR-typ"/>
</dbReference>
<evidence type="ECO:0000256" key="3">
    <source>
        <dbReference type="ARBA" id="ARBA00023163"/>
    </source>
</evidence>
<dbReference type="eggNOG" id="COG1846">
    <property type="taxonomic scope" value="Bacteria"/>
</dbReference>
<accession>C7N3W0</accession>
<sequence>MDTTYRELAYRLIDVRATHAPTRARRFIDSHFSGEDLVLSYLNRHGRCAFPKELGEAMDVTTARIAAILRKLEGQGLITRELDDRDGRKVVVRITQAGVDFVAKRRSEAFDYFVDLLECMGPEDAAEYVRLTEKAMDIIADKERAQVERLEVKAS</sequence>
<dbReference type="PRINTS" id="PR00598">
    <property type="entry name" value="HTHMARR"/>
</dbReference>
<dbReference type="SUPFAM" id="SSF46785">
    <property type="entry name" value="Winged helix' DNA-binding domain"/>
    <property type="match status" value="1"/>
</dbReference>
<dbReference type="PANTHER" id="PTHR42756:SF1">
    <property type="entry name" value="TRANSCRIPTIONAL REPRESSOR OF EMRAB OPERON"/>
    <property type="match status" value="1"/>
</dbReference>
<dbReference type="GO" id="GO:0003700">
    <property type="term" value="F:DNA-binding transcription factor activity"/>
    <property type="evidence" value="ECO:0007669"/>
    <property type="project" value="InterPro"/>
</dbReference>
<keyword evidence="1" id="KW-0805">Transcription regulation</keyword>
<keyword evidence="2" id="KW-0238">DNA-binding</keyword>
<dbReference type="GO" id="GO:0003677">
    <property type="term" value="F:DNA binding"/>
    <property type="evidence" value="ECO:0007669"/>
    <property type="project" value="UniProtKB-KW"/>
</dbReference>
<reference evidence="5 6" key="1">
    <citation type="journal article" date="2009" name="Stand. Genomic Sci.">
        <title>Complete genome sequence of Slackia heliotrinireducens type strain (RHS 1).</title>
        <authorList>
            <person name="Pukall R."/>
            <person name="Lapidus A."/>
            <person name="Nolan M."/>
            <person name="Copeland A."/>
            <person name="Glavina Del Rio T."/>
            <person name="Lucas S."/>
            <person name="Chen F."/>
            <person name="Tice H."/>
            <person name="Cheng J.F."/>
            <person name="Chertkov O."/>
            <person name="Bruce D."/>
            <person name="Goodwin L."/>
            <person name="Kuske C."/>
            <person name="Brettin T."/>
            <person name="Detter J.C."/>
            <person name="Han C."/>
            <person name="Pitluck S."/>
            <person name="Pati A."/>
            <person name="Mavrommatis K."/>
            <person name="Ivanova N."/>
            <person name="Ovchinnikova G."/>
            <person name="Chen A."/>
            <person name="Palaniappan K."/>
            <person name="Schneider S."/>
            <person name="Rohde M."/>
            <person name="Chain P."/>
            <person name="D'haeseleer P."/>
            <person name="Goker M."/>
            <person name="Bristow J."/>
            <person name="Eisen J.A."/>
            <person name="Markowitz V."/>
            <person name="Kyrpides N.C."/>
            <person name="Klenk H.P."/>
            <person name="Hugenholtz P."/>
        </authorList>
    </citation>
    <scope>NUCLEOTIDE SEQUENCE [LARGE SCALE GENOMIC DNA]</scope>
    <source>
        <strain evidence="6">ATCC 29202 / DSM 20476 / NCTC 11029 / RHS 1</strain>
    </source>
</reference>
<dbReference type="EMBL" id="CP001684">
    <property type="protein sequence ID" value="ACV21701.1"/>
    <property type="molecule type" value="Genomic_DNA"/>
</dbReference>
<evidence type="ECO:0000256" key="2">
    <source>
        <dbReference type="ARBA" id="ARBA00023125"/>
    </source>
</evidence>
<dbReference type="STRING" id="471855.Shel_06420"/>
<dbReference type="Gene3D" id="1.10.10.10">
    <property type="entry name" value="Winged helix-like DNA-binding domain superfamily/Winged helix DNA-binding domain"/>
    <property type="match status" value="1"/>
</dbReference>
<dbReference type="CDD" id="cd00090">
    <property type="entry name" value="HTH_ARSR"/>
    <property type="match status" value="1"/>
</dbReference>
<dbReference type="SMART" id="SM00347">
    <property type="entry name" value="HTH_MARR"/>
    <property type="match status" value="1"/>
</dbReference>
<dbReference type="HOGENOM" id="CLU_083287_12_1_11"/>
<evidence type="ECO:0000256" key="1">
    <source>
        <dbReference type="ARBA" id="ARBA00023015"/>
    </source>
</evidence>
<organism evidence="5 6">
    <name type="scientific">Slackia heliotrinireducens (strain ATCC 29202 / DSM 20476 / NCTC 11029 / RHS 1)</name>
    <name type="common">Peptococcus heliotrinreducens</name>
    <dbReference type="NCBI Taxonomy" id="471855"/>
    <lineage>
        <taxon>Bacteria</taxon>
        <taxon>Bacillati</taxon>
        <taxon>Actinomycetota</taxon>
        <taxon>Coriobacteriia</taxon>
        <taxon>Eggerthellales</taxon>
        <taxon>Eggerthellaceae</taxon>
        <taxon>Slackia</taxon>
    </lineage>
</organism>
<dbReference type="InterPro" id="IPR011991">
    <property type="entry name" value="ArsR-like_HTH"/>
</dbReference>
<feature type="domain" description="HTH marR-type" evidence="4">
    <location>
        <begin position="1"/>
        <end position="137"/>
    </location>
</feature>
<evidence type="ECO:0000313" key="6">
    <source>
        <dbReference type="Proteomes" id="UP000002026"/>
    </source>
</evidence>
<dbReference type="Proteomes" id="UP000002026">
    <property type="component" value="Chromosome"/>
</dbReference>
<dbReference type="InterPro" id="IPR036388">
    <property type="entry name" value="WH-like_DNA-bd_sf"/>
</dbReference>
<dbReference type="PROSITE" id="PS50995">
    <property type="entry name" value="HTH_MARR_2"/>
    <property type="match status" value="1"/>
</dbReference>
<keyword evidence="6" id="KW-1185">Reference proteome</keyword>
<dbReference type="AlphaFoldDB" id="C7N3W0"/>
<dbReference type="Pfam" id="PF12802">
    <property type="entry name" value="MarR_2"/>
    <property type="match status" value="1"/>
</dbReference>
<proteinExistence type="predicted"/>
<dbReference type="InterPro" id="IPR036390">
    <property type="entry name" value="WH_DNA-bd_sf"/>
</dbReference>
<dbReference type="PANTHER" id="PTHR42756">
    <property type="entry name" value="TRANSCRIPTIONAL REGULATOR, MARR"/>
    <property type="match status" value="1"/>
</dbReference>